<dbReference type="Gene3D" id="2.60.120.200">
    <property type="match status" value="1"/>
</dbReference>
<accession>A0AAD7U8X7</accession>
<evidence type="ECO:0000313" key="4">
    <source>
        <dbReference type="EMBL" id="KAJ8600069.1"/>
    </source>
</evidence>
<dbReference type="SUPFAM" id="SSF49899">
    <property type="entry name" value="Concanavalin A-like lectins/glucanases"/>
    <property type="match status" value="1"/>
</dbReference>
<evidence type="ECO:0000256" key="2">
    <source>
        <dbReference type="SAM" id="MobiDB-lite"/>
    </source>
</evidence>
<dbReference type="EMBL" id="JAQMWT010000531">
    <property type="protein sequence ID" value="KAJ8600069.1"/>
    <property type="molecule type" value="Genomic_DNA"/>
</dbReference>
<protein>
    <recommendedName>
        <fullName evidence="3">GH16 domain-containing protein</fullName>
    </recommendedName>
</protein>
<dbReference type="Pfam" id="PF00722">
    <property type="entry name" value="Glyco_hydro_16"/>
    <property type="match status" value="1"/>
</dbReference>
<comment type="similarity">
    <text evidence="1">Belongs to the glycosyl hydrolase 16 family.</text>
</comment>
<name>A0AAD7U8X7_9STRA</name>
<evidence type="ECO:0000313" key="5">
    <source>
        <dbReference type="Proteomes" id="UP001230188"/>
    </source>
</evidence>
<dbReference type="AlphaFoldDB" id="A0AAD7U8X7"/>
<dbReference type="InterPro" id="IPR000757">
    <property type="entry name" value="Beta-glucanase-like"/>
</dbReference>
<dbReference type="InterPro" id="IPR050546">
    <property type="entry name" value="Glycosyl_Hydrlase_16"/>
</dbReference>
<reference evidence="4" key="1">
    <citation type="submission" date="2023-01" db="EMBL/GenBank/DDBJ databases">
        <title>Metagenome sequencing of chrysophaentin producing Chrysophaeum taylorii.</title>
        <authorList>
            <person name="Davison J."/>
            <person name="Bewley C."/>
        </authorList>
    </citation>
    <scope>NUCLEOTIDE SEQUENCE</scope>
    <source>
        <strain evidence="4">NIES-1699</strain>
    </source>
</reference>
<keyword evidence="5" id="KW-1185">Reference proteome</keyword>
<feature type="compositionally biased region" description="Pro residues" evidence="2">
    <location>
        <begin position="305"/>
        <end position="319"/>
    </location>
</feature>
<dbReference type="PANTHER" id="PTHR10963:SF55">
    <property type="entry name" value="GLYCOSIDE HYDROLASE FAMILY 16 PROTEIN"/>
    <property type="match status" value="1"/>
</dbReference>
<dbReference type="InterPro" id="IPR013320">
    <property type="entry name" value="ConA-like_dom_sf"/>
</dbReference>
<dbReference type="Proteomes" id="UP001230188">
    <property type="component" value="Unassembled WGS sequence"/>
</dbReference>
<dbReference type="PROSITE" id="PS51762">
    <property type="entry name" value="GH16_2"/>
    <property type="match status" value="1"/>
</dbReference>
<evidence type="ECO:0000256" key="1">
    <source>
        <dbReference type="ARBA" id="ARBA00006865"/>
    </source>
</evidence>
<gene>
    <name evidence="4" type="ORF">CTAYLR_001874</name>
</gene>
<dbReference type="PANTHER" id="PTHR10963">
    <property type="entry name" value="GLYCOSYL HYDROLASE-RELATED"/>
    <property type="match status" value="1"/>
</dbReference>
<evidence type="ECO:0000259" key="3">
    <source>
        <dbReference type="PROSITE" id="PS51762"/>
    </source>
</evidence>
<feature type="region of interest" description="Disordered" evidence="2">
    <location>
        <begin position="264"/>
        <end position="319"/>
    </location>
</feature>
<comment type="caution">
    <text evidence="4">The sequence shown here is derived from an EMBL/GenBank/DDBJ whole genome shotgun (WGS) entry which is preliminary data.</text>
</comment>
<dbReference type="CDD" id="cd08023">
    <property type="entry name" value="GH16_laminarinase_like"/>
    <property type="match status" value="1"/>
</dbReference>
<organism evidence="4 5">
    <name type="scientific">Chrysophaeum taylorii</name>
    <dbReference type="NCBI Taxonomy" id="2483200"/>
    <lineage>
        <taxon>Eukaryota</taxon>
        <taxon>Sar</taxon>
        <taxon>Stramenopiles</taxon>
        <taxon>Ochrophyta</taxon>
        <taxon>Pelagophyceae</taxon>
        <taxon>Pelagomonadales</taxon>
        <taxon>Pelagomonadaceae</taxon>
        <taxon>Chrysophaeum</taxon>
    </lineage>
</organism>
<proteinExistence type="inferred from homology"/>
<sequence>MNACSQASLEESGYKLVWSDEFQEEGLPDPSKWGYQVEANNWTHDRRHNELQWYMAGRAANSVVRDGKLVLTARREDWLTEPYTSARLLTKGRASWKYARVDVRAKLPAGRPGVWPAIWLMPTDQRYGAWPESGEIDVMENVGFEPGVVHATVHTAAYNHRIKTQIQATTRVPTAHDDFHVYSVEWNPDTIRCFVDGNAFFEFSRPGGGGATEWPFDQRFHLILNVAVGGNWGGTMGIDPSAFPTTFEIDYVRVYQTPATHTQVVVPPRDLPPPVAKKAAVANHPDDDRPRRAPVDARPSSSTPLLPPPPPPPQRPPGL</sequence>
<feature type="compositionally biased region" description="Basic and acidic residues" evidence="2">
    <location>
        <begin position="284"/>
        <end position="295"/>
    </location>
</feature>
<dbReference type="GO" id="GO:0004553">
    <property type="term" value="F:hydrolase activity, hydrolyzing O-glycosyl compounds"/>
    <property type="evidence" value="ECO:0007669"/>
    <property type="project" value="InterPro"/>
</dbReference>
<dbReference type="GO" id="GO:0005975">
    <property type="term" value="P:carbohydrate metabolic process"/>
    <property type="evidence" value="ECO:0007669"/>
    <property type="project" value="InterPro"/>
</dbReference>
<feature type="domain" description="GH16" evidence="3">
    <location>
        <begin position="1"/>
        <end position="260"/>
    </location>
</feature>